<name>A0ABN8HYX7_9NEOP</name>
<keyword evidence="1" id="KW-0812">Transmembrane</keyword>
<dbReference type="EMBL" id="OW152825">
    <property type="protein sequence ID" value="CAH2041471.1"/>
    <property type="molecule type" value="Genomic_DNA"/>
</dbReference>
<dbReference type="Proteomes" id="UP000837857">
    <property type="component" value="Chromosome 13"/>
</dbReference>
<keyword evidence="3" id="KW-1185">Reference proteome</keyword>
<gene>
    <name evidence="2" type="ORF">IPOD504_LOCUS3185</name>
</gene>
<keyword evidence="1" id="KW-1133">Transmembrane helix</keyword>
<reference evidence="2" key="1">
    <citation type="submission" date="2022-03" db="EMBL/GenBank/DDBJ databases">
        <authorList>
            <person name="Martin H S."/>
        </authorList>
    </citation>
    <scope>NUCLEOTIDE SEQUENCE</scope>
</reference>
<accession>A0ABN8HYX7</accession>
<evidence type="ECO:0000313" key="3">
    <source>
        <dbReference type="Proteomes" id="UP000837857"/>
    </source>
</evidence>
<keyword evidence="1" id="KW-0472">Membrane</keyword>
<feature type="transmembrane region" description="Helical" evidence="1">
    <location>
        <begin position="133"/>
        <end position="155"/>
    </location>
</feature>
<protein>
    <submittedName>
        <fullName evidence="2">Uncharacterized protein</fullName>
    </submittedName>
</protein>
<organism evidence="2 3">
    <name type="scientific">Iphiclides podalirius</name>
    <name type="common">scarce swallowtail</name>
    <dbReference type="NCBI Taxonomy" id="110791"/>
    <lineage>
        <taxon>Eukaryota</taxon>
        <taxon>Metazoa</taxon>
        <taxon>Ecdysozoa</taxon>
        <taxon>Arthropoda</taxon>
        <taxon>Hexapoda</taxon>
        <taxon>Insecta</taxon>
        <taxon>Pterygota</taxon>
        <taxon>Neoptera</taxon>
        <taxon>Endopterygota</taxon>
        <taxon>Lepidoptera</taxon>
        <taxon>Glossata</taxon>
        <taxon>Ditrysia</taxon>
        <taxon>Papilionoidea</taxon>
        <taxon>Papilionidae</taxon>
        <taxon>Papilioninae</taxon>
        <taxon>Iphiclides</taxon>
    </lineage>
</organism>
<feature type="non-terminal residue" evidence="2">
    <location>
        <position position="1"/>
    </location>
</feature>
<evidence type="ECO:0000313" key="2">
    <source>
        <dbReference type="EMBL" id="CAH2041471.1"/>
    </source>
</evidence>
<proteinExistence type="predicted"/>
<evidence type="ECO:0000256" key="1">
    <source>
        <dbReference type="SAM" id="Phobius"/>
    </source>
</evidence>
<sequence length="230" mass="25723">MVVKLLQNNSNAIVNQIFSTLDLLFQTAIKLSCFVDHDDLFPSLTILAFHIQQSIITEEIQFLNELPLEKLLRLKNSLRDLAVPEYTNETAADHNFMQNFGAQAMAMRAPAIKRGDYEEELYKKGSVSKISNIFSMSVTTLAFLAFGGYLLCLIVQAVKSKQAYNPATMAPSTFLVNAGIKKPQSQFASYGRKRRDIELSDIDLPPDELFSALIQLCEGYAQWSKLNGDG</sequence>